<gene>
    <name evidence="3" type="ORF">VP06_32025</name>
</gene>
<dbReference type="PATRIC" id="fig|270351.6.peg.5199"/>
<dbReference type="RefSeq" id="WP_048467846.1">
    <property type="nucleotide sequence ID" value="NZ_LABX01000360.1"/>
</dbReference>
<dbReference type="InterPro" id="IPR011055">
    <property type="entry name" value="Dup_hybrid_motif"/>
</dbReference>
<evidence type="ECO:0000256" key="1">
    <source>
        <dbReference type="SAM" id="MobiDB-lite"/>
    </source>
</evidence>
<dbReference type="Pfam" id="PF01551">
    <property type="entry name" value="Peptidase_M23"/>
    <property type="match status" value="1"/>
</dbReference>
<proteinExistence type="predicted"/>
<protein>
    <recommendedName>
        <fullName evidence="2">M23ase beta-sheet core domain-containing protein</fullName>
    </recommendedName>
</protein>
<dbReference type="SUPFAM" id="SSF51261">
    <property type="entry name" value="Duplicated hybrid motif"/>
    <property type="match status" value="1"/>
</dbReference>
<organism evidence="3 4">
    <name type="scientific">Methylobacterium aquaticum</name>
    <dbReference type="NCBI Taxonomy" id="270351"/>
    <lineage>
        <taxon>Bacteria</taxon>
        <taxon>Pseudomonadati</taxon>
        <taxon>Pseudomonadota</taxon>
        <taxon>Alphaproteobacteria</taxon>
        <taxon>Hyphomicrobiales</taxon>
        <taxon>Methylobacteriaceae</taxon>
        <taxon>Methylobacterium</taxon>
    </lineage>
</organism>
<feature type="region of interest" description="Disordered" evidence="1">
    <location>
        <begin position="151"/>
        <end position="170"/>
    </location>
</feature>
<evidence type="ECO:0000313" key="3">
    <source>
        <dbReference type="EMBL" id="KMO27038.1"/>
    </source>
</evidence>
<accession>A0A0J6S0F8</accession>
<dbReference type="AlphaFoldDB" id="A0A0J6S0F8"/>
<evidence type="ECO:0000313" key="4">
    <source>
        <dbReference type="Proteomes" id="UP000035929"/>
    </source>
</evidence>
<dbReference type="EMBL" id="LABX01000360">
    <property type="protein sequence ID" value="KMO27038.1"/>
    <property type="molecule type" value="Genomic_DNA"/>
</dbReference>
<evidence type="ECO:0000259" key="2">
    <source>
        <dbReference type="Pfam" id="PF01551"/>
    </source>
</evidence>
<sequence length="170" mass="17480">MPAPARSSRLPRCAAAALAAALSGEDAKACPLSAARQAPVAASIARSFGFALRPLLGTAVLRTDIAYATRAGMPVRAAGDGRVTAVAPSGRGGSFVSIAQAEAVHLRYGPLAPRIRAGACVTAGDRLGSTLRPPLTLRMWRAEGFADPLRWLSGRRPGAPPTGMQDDTPN</sequence>
<dbReference type="Gene3D" id="2.70.70.10">
    <property type="entry name" value="Glucose Permease (Domain IIA)"/>
    <property type="match status" value="1"/>
</dbReference>
<dbReference type="CDD" id="cd12797">
    <property type="entry name" value="M23_peptidase"/>
    <property type="match status" value="1"/>
</dbReference>
<comment type="caution">
    <text evidence="3">The sequence shown here is derived from an EMBL/GenBank/DDBJ whole genome shotgun (WGS) entry which is preliminary data.</text>
</comment>
<dbReference type="Proteomes" id="UP000035929">
    <property type="component" value="Unassembled WGS sequence"/>
</dbReference>
<reference evidence="3 4" key="1">
    <citation type="submission" date="2015-03" db="EMBL/GenBank/DDBJ databases">
        <title>Genome sequencing of Methylobacterium aquaticum DSM16371 type strain.</title>
        <authorList>
            <person name="Chaudhry V."/>
            <person name="Patil P.B."/>
        </authorList>
    </citation>
    <scope>NUCLEOTIDE SEQUENCE [LARGE SCALE GENOMIC DNA]</scope>
    <source>
        <strain evidence="3 4">DSM 16371</strain>
    </source>
</reference>
<dbReference type="InterPro" id="IPR016047">
    <property type="entry name" value="M23ase_b-sheet_dom"/>
</dbReference>
<name>A0A0J6S0F8_9HYPH</name>
<feature type="domain" description="M23ase beta-sheet core" evidence="2">
    <location>
        <begin position="65"/>
        <end position="130"/>
    </location>
</feature>